<keyword evidence="12" id="KW-0479">Metal-binding</keyword>
<proteinExistence type="inferred from homology"/>
<comment type="catalytic activity">
    <reaction evidence="10">
        <text>2 D-alanine + ATP = D-alanyl-D-alanine + ADP + phosphate + H(+)</text>
        <dbReference type="Rhea" id="RHEA:11224"/>
        <dbReference type="ChEBI" id="CHEBI:15378"/>
        <dbReference type="ChEBI" id="CHEBI:30616"/>
        <dbReference type="ChEBI" id="CHEBI:43474"/>
        <dbReference type="ChEBI" id="CHEBI:57416"/>
        <dbReference type="ChEBI" id="CHEBI:57822"/>
        <dbReference type="ChEBI" id="CHEBI:456216"/>
        <dbReference type="EC" id="6.3.2.4"/>
    </reaction>
</comment>
<keyword evidence="12" id="KW-0464">Manganese</keyword>
<comment type="pathway">
    <text evidence="10">Cell wall biogenesis; peptidoglycan biosynthesis.</text>
</comment>
<dbReference type="Gene3D" id="3.30.470.20">
    <property type="entry name" value="ATP-grasp fold, B domain"/>
    <property type="match status" value="1"/>
</dbReference>
<dbReference type="GO" id="GO:0008360">
    <property type="term" value="P:regulation of cell shape"/>
    <property type="evidence" value="ECO:0007669"/>
    <property type="project" value="UniProtKB-KW"/>
</dbReference>
<organism evidence="15 16">
    <name type="scientific">Glycomyces harbinensis</name>
    <dbReference type="NCBI Taxonomy" id="58114"/>
    <lineage>
        <taxon>Bacteria</taxon>
        <taxon>Bacillati</taxon>
        <taxon>Actinomycetota</taxon>
        <taxon>Actinomycetes</taxon>
        <taxon>Glycomycetales</taxon>
        <taxon>Glycomycetaceae</taxon>
        <taxon>Glycomyces</taxon>
    </lineage>
</organism>
<accession>A0A1G6VV56</accession>
<feature type="binding site" evidence="12">
    <location>
        <position position="284"/>
    </location>
    <ligand>
        <name>Mg(2+)</name>
        <dbReference type="ChEBI" id="CHEBI:18420"/>
        <label>2</label>
    </ligand>
</feature>
<evidence type="ECO:0000256" key="1">
    <source>
        <dbReference type="ARBA" id="ARBA00004496"/>
    </source>
</evidence>
<evidence type="ECO:0000313" key="15">
    <source>
        <dbReference type="EMBL" id="SDD57560.1"/>
    </source>
</evidence>
<dbReference type="EMBL" id="FNAD01000005">
    <property type="protein sequence ID" value="SDD57560.1"/>
    <property type="molecule type" value="Genomic_DNA"/>
</dbReference>
<dbReference type="PANTHER" id="PTHR23132">
    <property type="entry name" value="D-ALANINE--D-ALANINE LIGASE"/>
    <property type="match status" value="1"/>
</dbReference>
<dbReference type="GO" id="GO:0005737">
    <property type="term" value="C:cytoplasm"/>
    <property type="evidence" value="ECO:0007669"/>
    <property type="project" value="UniProtKB-SubCell"/>
</dbReference>
<evidence type="ECO:0000256" key="7">
    <source>
        <dbReference type="ARBA" id="ARBA00022960"/>
    </source>
</evidence>
<dbReference type="EC" id="6.3.2.4" evidence="10"/>
<evidence type="ECO:0000256" key="11">
    <source>
        <dbReference type="PIRSR" id="PIRSR039102-1"/>
    </source>
</evidence>
<dbReference type="PROSITE" id="PS50975">
    <property type="entry name" value="ATP_GRASP"/>
    <property type="match status" value="1"/>
</dbReference>
<keyword evidence="7 10" id="KW-0133">Cell shape</keyword>
<dbReference type="InterPro" id="IPR013815">
    <property type="entry name" value="ATP_grasp_subdomain_1"/>
</dbReference>
<comment type="similarity">
    <text evidence="2 10">Belongs to the D-alanine--D-alanine ligase family.</text>
</comment>
<reference evidence="16" key="1">
    <citation type="submission" date="2016-10" db="EMBL/GenBank/DDBJ databases">
        <authorList>
            <person name="Varghese N."/>
            <person name="Submissions S."/>
        </authorList>
    </citation>
    <scope>NUCLEOTIDE SEQUENCE [LARGE SCALE GENOMIC DNA]</scope>
    <source>
        <strain evidence="16">CGMCC 4.3516</strain>
    </source>
</reference>
<feature type="active site" evidence="11">
    <location>
        <position position="22"/>
    </location>
</feature>
<dbReference type="UniPathway" id="UPA00219"/>
<feature type="binding site" evidence="12">
    <location>
        <position position="282"/>
    </location>
    <ligand>
        <name>Mg(2+)</name>
        <dbReference type="ChEBI" id="CHEBI:18420"/>
        <label>1</label>
    </ligand>
</feature>
<dbReference type="GO" id="GO:0071555">
    <property type="term" value="P:cell wall organization"/>
    <property type="evidence" value="ECO:0007669"/>
    <property type="project" value="UniProtKB-KW"/>
</dbReference>
<dbReference type="GO" id="GO:0009252">
    <property type="term" value="P:peptidoglycan biosynthetic process"/>
    <property type="evidence" value="ECO:0007669"/>
    <property type="project" value="UniProtKB-UniRule"/>
</dbReference>
<dbReference type="OrthoDB" id="9813261at2"/>
<dbReference type="GO" id="GO:0008716">
    <property type="term" value="F:D-alanine-D-alanine ligase activity"/>
    <property type="evidence" value="ECO:0007669"/>
    <property type="project" value="UniProtKB-UniRule"/>
</dbReference>
<dbReference type="GO" id="GO:0046872">
    <property type="term" value="F:metal ion binding"/>
    <property type="evidence" value="ECO:0007669"/>
    <property type="project" value="UniProtKB-KW"/>
</dbReference>
<dbReference type="NCBIfam" id="NF002378">
    <property type="entry name" value="PRK01372.1"/>
    <property type="match status" value="1"/>
</dbReference>
<evidence type="ECO:0000256" key="3">
    <source>
        <dbReference type="ARBA" id="ARBA00022490"/>
    </source>
</evidence>
<dbReference type="Proteomes" id="UP000198949">
    <property type="component" value="Unassembled WGS sequence"/>
</dbReference>
<dbReference type="RefSeq" id="WP_091033269.1">
    <property type="nucleotide sequence ID" value="NZ_FNAD01000005.1"/>
</dbReference>
<evidence type="ECO:0000256" key="8">
    <source>
        <dbReference type="ARBA" id="ARBA00022984"/>
    </source>
</evidence>
<feature type="binding site" evidence="12">
    <location>
        <position position="282"/>
    </location>
    <ligand>
        <name>Mg(2+)</name>
        <dbReference type="ChEBI" id="CHEBI:18420"/>
        <label>2</label>
    </ligand>
</feature>
<evidence type="ECO:0000256" key="13">
    <source>
        <dbReference type="PROSITE-ProRule" id="PRU00409"/>
    </source>
</evidence>
<evidence type="ECO:0000256" key="9">
    <source>
        <dbReference type="ARBA" id="ARBA00023316"/>
    </source>
</evidence>
<dbReference type="InterPro" id="IPR016185">
    <property type="entry name" value="PreATP-grasp_dom_sf"/>
</dbReference>
<keyword evidence="5 13" id="KW-0547">Nucleotide-binding</keyword>
<comment type="function">
    <text evidence="10">Cell wall formation.</text>
</comment>
<feature type="binding site" evidence="12">
    <location>
        <position position="269"/>
    </location>
    <ligand>
        <name>Mg(2+)</name>
        <dbReference type="ChEBI" id="CHEBI:18420"/>
        <label>1</label>
    </ligand>
</feature>
<dbReference type="Gene3D" id="3.30.1490.20">
    <property type="entry name" value="ATP-grasp fold, A domain"/>
    <property type="match status" value="1"/>
</dbReference>
<keyword evidence="4 10" id="KW-0436">Ligase</keyword>
<dbReference type="Gene3D" id="3.40.50.20">
    <property type="match status" value="1"/>
</dbReference>
<evidence type="ECO:0000259" key="14">
    <source>
        <dbReference type="PROSITE" id="PS50975"/>
    </source>
</evidence>
<dbReference type="SUPFAM" id="SSF56059">
    <property type="entry name" value="Glutathione synthetase ATP-binding domain-like"/>
    <property type="match status" value="1"/>
</dbReference>
<dbReference type="AlphaFoldDB" id="A0A1G6VV56"/>
<comment type="subcellular location">
    <subcellularLocation>
        <location evidence="1 10">Cytoplasm</location>
    </subcellularLocation>
</comment>
<evidence type="ECO:0000256" key="4">
    <source>
        <dbReference type="ARBA" id="ARBA00022598"/>
    </source>
</evidence>
<dbReference type="InterPro" id="IPR000291">
    <property type="entry name" value="D-Ala_lig_Van_CS"/>
</dbReference>
<dbReference type="GO" id="GO:0005524">
    <property type="term" value="F:ATP binding"/>
    <property type="evidence" value="ECO:0007669"/>
    <property type="project" value="UniProtKB-UniRule"/>
</dbReference>
<keyword evidence="3 10" id="KW-0963">Cytoplasm</keyword>
<keyword evidence="16" id="KW-1185">Reference proteome</keyword>
<dbReference type="PANTHER" id="PTHR23132:SF23">
    <property type="entry name" value="D-ALANINE--D-ALANINE LIGASE B"/>
    <property type="match status" value="1"/>
</dbReference>
<comment type="cofactor">
    <cofactor evidence="12">
        <name>Mg(2+)</name>
        <dbReference type="ChEBI" id="CHEBI:18420"/>
    </cofactor>
    <cofactor evidence="12">
        <name>Mn(2+)</name>
        <dbReference type="ChEBI" id="CHEBI:29035"/>
    </cofactor>
    <text evidence="12">Binds 2 magnesium or manganese ions per subunit.</text>
</comment>
<evidence type="ECO:0000256" key="10">
    <source>
        <dbReference type="HAMAP-Rule" id="MF_00047"/>
    </source>
</evidence>
<keyword evidence="6 13" id="KW-0067">ATP-binding</keyword>
<dbReference type="Pfam" id="PF07478">
    <property type="entry name" value="Dala_Dala_lig_C"/>
    <property type="match status" value="1"/>
</dbReference>
<name>A0A1G6VV56_9ACTN</name>
<gene>
    <name evidence="10" type="primary">ddl</name>
    <name evidence="15" type="ORF">SAMN05216270_105151</name>
</gene>
<keyword evidence="8 10" id="KW-0573">Peptidoglycan synthesis</keyword>
<feature type="active site" evidence="11">
    <location>
        <position position="158"/>
    </location>
</feature>
<evidence type="ECO:0000313" key="16">
    <source>
        <dbReference type="Proteomes" id="UP000198949"/>
    </source>
</evidence>
<dbReference type="HAMAP" id="MF_00047">
    <property type="entry name" value="Dala_Dala_lig"/>
    <property type="match status" value="1"/>
</dbReference>
<dbReference type="InterPro" id="IPR011095">
    <property type="entry name" value="Dala_Dala_lig_C"/>
</dbReference>
<dbReference type="SUPFAM" id="SSF52440">
    <property type="entry name" value="PreATP-grasp domain"/>
    <property type="match status" value="1"/>
</dbReference>
<evidence type="ECO:0000256" key="5">
    <source>
        <dbReference type="ARBA" id="ARBA00022741"/>
    </source>
</evidence>
<feature type="domain" description="ATP-grasp" evidence="14">
    <location>
        <begin position="108"/>
        <end position="315"/>
    </location>
</feature>
<evidence type="ECO:0000256" key="6">
    <source>
        <dbReference type="ARBA" id="ARBA00022840"/>
    </source>
</evidence>
<evidence type="ECO:0000256" key="12">
    <source>
        <dbReference type="PIRSR" id="PIRSR039102-3"/>
    </source>
</evidence>
<dbReference type="PIRSF" id="PIRSF039102">
    <property type="entry name" value="Ddl/VanB"/>
    <property type="match status" value="1"/>
</dbReference>
<dbReference type="STRING" id="58114.SAMN05216270_105151"/>
<keyword evidence="12" id="KW-0460">Magnesium</keyword>
<dbReference type="InterPro" id="IPR011761">
    <property type="entry name" value="ATP-grasp"/>
</dbReference>
<dbReference type="PROSITE" id="PS00843">
    <property type="entry name" value="DALA_DALA_LIGASE_1"/>
    <property type="match status" value="1"/>
</dbReference>
<dbReference type="InterPro" id="IPR005905">
    <property type="entry name" value="D_ala_D_ala"/>
</dbReference>
<sequence length="321" mass="33666">MKAGAAASDVRVLILAGGMSYEHDVSLKSGRRAADALQRQGMNCEVRDLDGELLPALGEFPPDVVLPLVHGSPGEDGSLQAVLELSDIPIVGTGSIGARRAWNKITAKDLLRSAGIPTPDWTSMPRQAFSDFGARKLLDRIAAKMGLPLVVKPNSGGSGLGVHAVHKEDDFPSAMMGCFSYSDEALIESFVEGRDIAVGVVDLGEGPTALPPVEIAPLHGDYDYAARYNPGATRWTVPADMDAAVAARVAEVAVHVHRTLGLGDMSRVDLIVDDAGAIQVLEANVAPGTTETSLLPMAIEAAGLDFGEVLATMVRRALARS</sequence>
<evidence type="ECO:0000256" key="2">
    <source>
        <dbReference type="ARBA" id="ARBA00010871"/>
    </source>
</evidence>
<feature type="active site" evidence="11">
    <location>
        <position position="293"/>
    </location>
</feature>
<keyword evidence="9 10" id="KW-0961">Cell wall biogenesis/degradation</keyword>
<protein>
    <recommendedName>
        <fullName evidence="10">D-alanine--D-alanine ligase</fullName>
        <ecNumber evidence="10">6.3.2.4</ecNumber>
    </recommendedName>
    <alternativeName>
        <fullName evidence="10">D-Ala-D-Ala ligase</fullName>
    </alternativeName>
    <alternativeName>
        <fullName evidence="10">D-alanylalanine synthetase</fullName>
    </alternativeName>
</protein>